<feature type="domain" description="AAA+ ATPase" evidence="8">
    <location>
        <begin position="241"/>
        <end position="448"/>
    </location>
</feature>
<keyword evidence="3" id="KW-0378">Hydrolase</keyword>
<keyword evidence="10" id="KW-1185">Reference proteome</keyword>
<evidence type="ECO:0000313" key="9">
    <source>
        <dbReference type="EMBL" id="KAK0407332.1"/>
    </source>
</evidence>
<comment type="similarity">
    <text evidence="1">Belongs to the DNA2/NAM7 helicase family.</text>
</comment>
<keyword evidence="2" id="KW-0547">Nucleotide-binding</keyword>
<dbReference type="CDD" id="cd18808">
    <property type="entry name" value="SF1_C_Upf1"/>
    <property type="match status" value="1"/>
</dbReference>
<feature type="region of interest" description="Disordered" evidence="6">
    <location>
        <begin position="891"/>
        <end position="934"/>
    </location>
</feature>
<evidence type="ECO:0000256" key="6">
    <source>
        <dbReference type="SAM" id="MobiDB-lite"/>
    </source>
</evidence>
<dbReference type="GO" id="GO:0005524">
    <property type="term" value="F:ATP binding"/>
    <property type="evidence" value="ECO:0007669"/>
    <property type="project" value="UniProtKB-KW"/>
</dbReference>
<dbReference type="PANTHER" id="PTHR43788">
    <property type="entry name" value="DNA2/NAM7 HELICASE FAMILY MEMBER"/>
    <property type="match status" value="1"/>
</dbReference>
<comment type="caution">
    <text evidence="9">The sequence shown here is derived from an EMBL/GenBank/DDBJ whole genome shotgun (WGS) entry which is preliminary data.</text>
</comment>
<feature type="transmembrane region" description="Helical" evidence="7">
    <location>
        <begin position="747"/>
        <end position="766"/>
    </location>
</feature>
<dbReference type="GO" id="GO:0016787">
    <property type="term" value="F:hydrolase activity"/>
    <property type="evidence" value="ECO:0007669"/>
    <property type="project" value="UniProtKB-KW"/>
</dbReference>
<dbReference type="PANTHER" id="PTHR43788:SF16">
    <property type="entry name" value="HELICASE WITH ZINC FINGER 2"/>
    <property type="match status" value="1"/>
</dbReference>
<feature type="region of interest" description="Disordered" evidence="6">
    <location>
        <begin position="676"/>
        <end position="704"/>
    </location>
</feature>
<name>A0AA39HK32_9BILA</name>
<protein>
    <recommendedName>
        <fullName evidence="8">AAA+ ATPase domain-containing protein</fullName>
    </recommendedName>
</protein>
<evidence type="ECO:0000256" key="2">
    <source>
        <dbReference type="ARBA" id="ARBA00022741"/>
    </source>
</evidence>
<evidence type="ECO:0000259" key="8">
    <source>
        <dbReference type="SMART" id="SM00382"/>
    </source>
</evidence>
<dbReference type="InterPro" id="IPR041679">
    <property type="entry name" value="DNA2/NAM7-like_C"/>
</dbReference>
<evidence type="ECO:0000313" key="10">
    <source>
        <dbReference type="Proteomes" id="UP001175271"/>
    </source>
</evidence>
<accession>A0AA39HK32</accession>
<evidence type="ECO:0000256" key="3">
    <source>
        <dbReference type="ARBA" id="ARBA00022801"/>
    </source>
</evidence>
<evidence type="ECO:0000256" key="7">
    <source>
        <dbReference type="SAM" id="Phobius"/>
    </source>
</evidence>
<keyword evidence="7" id="KW-0472">Membrane</keyword>
<feature type="compositionally biased region" description="Basic and acidic residues" evidence="6">
    <location>
        <begin position="917"/>
        <end position="934"/>
    </location>
</feature>
<keyword evidence="7" id="KW-0812">Transmembrane</keyword>
<keyword evidence="5" id="KW-0067">ATP-binding</keyword>
<dbReference type="InterPro" id="IPR050534">
    <property type="entry name" value="Coronavir_polyprotein_1ab"/>
</dbReference>
<dbReference type="InterPro" id="IPR003593">
    <property type="entry name" value="AAA+_ATPase"/>
</dbReference>
<keyword evidence="7" id="KW-1133">Transmembrane helix</keyword>
<dbReference type="SMART" id="SM00382">
    <property type="entry name" value="AAA"/>
    <property type="match status" value="1"/>
</dbReference>
<dbReference type="Pfam" id="PF13087">
    <property type="entry name" value="AAA_12"/>
    <property type="match status" value="1"/>
</dbReference>
<evidence type="ECO:0000256" key="5">
    <source>
        <dbReference type="ARBA" id="ARBA00022840"/>
    </source>
</evidence>
<sequence length="934" mass="104167">MLLSSQRFFGFALPTTRFISSTTVLWKRDRKSGKKLKSKSSDGKVNFPEKFERRMKSWPALLAKEIDACGARSAAKNSEISELSTIQVHGCELQKCSFHAIDGKILEFSAGSAPLPVRMVRRGVPLTLRGNNQRAGVECIFWDHDGDDLFRVKARDLKLDLSDMIGLKFTLEMSNEFGALNSLAEFLAIRHKWQRFPGYHLLQHAYRALPMPMEVADRKLNFVQKLNIEQEKAVCAALNRRRPLVSIQGPPGTGKTYVVTEIILQALRSGQKILVCAPSNQAVDNVLMRVNERVKACRLDSDSNVSLTEYMKSHENYEDLSFVYDQLNSAMADGEDKTIDHLSQKAFDMRSKIKQSIFSSKSVIFCTVSSSSVRGLKKLGFQPDIVLLDEAGQAMECATWLPLLQGSRGILVGDHRQLSAVVTSDEAARGGLGQSLMDSMSSEFGQLTNFMLTIQYRMNDKICKWSNDEFYDSRIRSDPSTADVTLADISRIPSDHIFNNPLIMVDTELAEDGIFTEHRYASSYRNHGEAQIVAKYVKYLLHSGVAPEQIGVISPYSAQVDLLKKEIVHPKVATSSVDAFQGQQKEVIVMSLVRNNDRGNLGFLCDDRRMNVAVTRARRQFVIVSNSRMMAEHKPIKNLRRVIEEHGRIMQPSSPLCDQLHSELLVMSNRSSSVRTAVAPKSAPSEQKTTANVKTATEKCQKNDSNIDPDIARLKIPKAAIKELQALVNAPRQPVIDRGNTAPRDRLFASLLVMTTVAFVAVPLSLCGPSYPTVVGALSACLAWFFCVWYQVHGRGLSRRRIALFNERNFLDTYQIFNREFGHLFQPEPNTPGGCCGPAPPVSESPVLTIGKELIEEQQSGQFQDAVMQHYGGMYSNVKRMQAELALLDRTKHANSSDPNAKLEPADIPLPGASPLPKKEGEKTTKEEEVTKHA</sequence>
<dbReference type="Proteomes" id="UP001175271">
    <property type="component" value="Unassembled WGS sequence"/>
</dbReference>
<organism evidence="9 10">
    <name type="scientific">Steinernema hermaphroditum</name>
    <dbReference type="NCBI Taxonomy" id="289476"/>
    <lineage>
        <taxon>Eukaryota</taxon>
        <taxon>Metazoa</taxon>
        <taxon>Ecdysozoa</taxon>
        <taxon>Nematoda</taxon>
        <taxon>Chromadorea</taxon>
        <taxon>Rhabditida</taxon>
        <taxon>Tylenchina</taxon>
        <taxon>Panagrolaimomorpha</taxon>
        <taxon>Strongyloidoidea</taxon>
        <taxon>Steinernematidae</taxon>
        <taxon>Steinernema</taxon>
    </lineage>
</organism>
<dbReference type="GO" id="GO:0043139">
    <property type="term" value="F:5'-3' DNA helicase activity"/>
    <property type="evidence" value="ECO:0007669"/>
    <property type="project" value="TreeGrafter"/>
</dbReference>
<reference evidence="9" key="1">
    <citation type="submission" date="2023-06" db="EMBL/GenBank/DDBJ databases">
        <title>Genomic analysis of the entomopathogenic nematode Steinernema hermaphroditum.</title>
        <authorList>
            <person name="Schwarz E.M."/>
            <person name="Heppert J.K."/>
            <person name="Baniya A."/>
            <person name="Schwartz H.T."/>
            <person name="Tan C.-H."/>
            <person name="Antoshechkin I."/>
            <person name="Sternberg P.W."/>
            <person name="Goodrich-Blair H."/>
            <person name="Dillman A.R."/>
        </authorList>
    </citation>
    <scope>NUCLEOTIDE SEQUENCE</scope>
    <source>
        <strain evidence="9">PS9179</strain>
        <tissue evidence="9">Whole animal</tissue>
    </source>
</reference>
<dbReference type="AlphaFoldDB" id="A0AA39HK32"/>
<dbReference type="InterPro" id="IPR047187">
    <property type="entry name" value="SF1_C_Upf1"/>
</dbReference>
<evidence type="ECO:0000256" key="1">
    <source>
        <dbReference type="ARBA" id="ARBA00007913"/>
    </source>
</evidence>
<feature type="transmembrane region" description="Helical" evidence="7">
    <location>
        <begin position="772"/>
        <end position="792"/>
    </location>
</feature>
<evidence type="ECO:0000256" key="4">
    <source>
        <dbReference type="ARBA" id="ARBA00022806"/>
    </source>
</evidence>
<dbReference type="FunFam" id="3.40.50.300:FF:000326">
    <property type="entry name" value="P-loop containing nucleoside triphosphate hydrolase"/>
    <property type="match status" value="1"/>
</dbReference>
<dbReference type="InterPro" id="IPR027417">
    <property type="entry name" value="P-loop_NTPase"/>
</dbReference>
<dbReference type="Pfam" id="PF13086">
    <property type="entry name" value="AAA_11"/>
    <property type="match status" value="2"/>
</dbReference>
<dbReference type="GO" id="GO:0005694">
    <property type="term" value="C:chromosome"/>
    <property type="evidence" value="ECO:0007669"/>
    <property type="project" value="UniProtKB-ARBA"/>
</dbReference>
<dbReference type="SUPFAM" id="SSF52540">
    <property type="entry name" value="P-loop containing nucleoside triphosphate hydrolases"/>
    <property type="match status" value="1"/>
</dbReference>
<dbReference type="Gene3D" id="3.40.50.300">
    <property type="entry name" value="P-loop containing nucleotide triphosphate hydrolases"/>
    <property type="match status" value="2"/>
</dbReference>
<keyword evidence="4" id="KW-0347">Helicase</keyword>
<gene>
    <name evidence="9" type="ORF">QR680_019139</name>
</gene>
<dbReference type="EMBL" id="JAUCMV010000004">
    <property type="protein sequence ID" value="KAK0407332.1"/>
    <property type="molecule type" value="Genomic_DNA"/>
</dbReference>
<dbReference type="InterPro" id="IPR041677">
    <property type="entry name" value="DNA2/NAM7_AAA_11"/>
</dbReference>
<proteinExistence type="inferred from homology"/>
<feature type="compositionally biased region" description="Polar residues" evidence="6">
    <location>
        <begin position="684"/>
        <end position="695"/>
    </location>
</feature>